<feature type="transmembrane region" description="Helical" evidence="2">
    <location>
        <begin position="440"/>
        <end position="458"/>
    </location>
</feature>
<reference evidence="4" key="1">
    <citation type="journal article" date="2018" name="Genome Biol.">
        <title>SKESA: strategic k-mer extension for scrupulous assemblies.</title>
        <authorList>
            <person name="Souvorov A."/>
            <person name="Agarwala R."/>
            <person name="Lipman D.J."/>
        </authorList>
    </citation>
    <scope>NUCLEOTIDE SEQUENCE</scope>
    <source>
        <strain evidence="4">BCW_2640</strain>
    </source>
</reference>
<accession>A0A5I2X9A5</accession>
<protein>
    <submittedName>
        <fullName evidence="4">Conjugal transfer protein TraG</fullName>
    </submittedName>
</protein>
<evidence type="ECO:0000313" key="4">
    <source>
        <dbReference type="EMBL" id="HAE1792319.1"/>
    </source>
</evidence>
<keyword evidence="2" id="KW-0812">Transmembrane</keyword>
<dbReference type="EMBL" id="DAARBX010000003">
    <property type="protein sequence ID" value="HAE1792319.1"/>
    <property type="molecule type" value="Genomic_DNA"/>
</dbReference>
<sequence>MTANSILEYILVFFGWLLNNALWNILSSTGLYLLPLFFKGLGIWLKTREEGFDEGNKGLLSLPRLENGIYVSFLVICFCCTPMFPVDISTMKYDSSRDKQCSIRVASPQDSGYSAVLQDFQGQTANVPLWWYLTHRLSKGVTQAMISSIPCGGKIRQMRFEVQHSQIKDPILTQELQDFANSCYSRAYYKLKNSNQSLSDKTINSVGWIGSDYFLNTAGYYDTYTSQKPRAAWPWNAARDTGYANVGTGGYPTCRQWWSDGKKGLKDRALASLPARVKREMQQQNMAGWEELALRWLVSPRNLSLSGGGETYTMGSNDNATGFLGNMTRLAMTVGVGMKQFEATPGFDALKMALPIVQALLEMMVIIVIPVLLVFSAYEPKTIVTITFAMFALFFIPFWWEIAGWLDDQLLTLLYGTRDGQGSGSSVPFADFVGSVNDGWIMNLVLGVMYILFPLSWFGMMGWTGVRLGDFATQMVNKGAKLPQDAGNSGVKETGNLAGKAVSQGKKLK</sequence>
<evidence type="ECO:0000256" key="1">
    <source>
        <dbReference type="SAM" id="MobiDB-lite"/>
    </source>
</evidence>
<feature type="transmembrane region" description="Helical" evidence="2">
    <location>
        <begin position="352"/>
        <end position="375"/>
    </location>
</feature>
<dbReference type="InterPro" id="IPR012931">
    <property type="entry name" value="TraG_N_Proteobacteria"/>
</dbReference>
<reference evidence="4" key="2">
    <citation type="submission" date="2018-07" db="EMBL/GenBank/DDBJ databases">
        <authorList>
            <consortium name="NCBI Pathogen Detection Project"/>
        </authorList>
    </citation>
    <scope>NUCLEOTIDE SEQUENCE</scope>
    <source>
        <strain evidence="4">BCW_2640</strain>
    </source>
</reference>
<feature type="transmembrane region" description="Helical" evidence="2">
    <location>
        <begin position="382"/>
        <end position="400"/>
    </location>
</feature>
<comment type="caution">
    <text evidence="4">The sequence shown here is derived from an EMBL/GenBank/DDBJ whole genome shotgun (WGS) entry which is preliminary data.</text>
</comment>
<feature type="transmembrane region" description="Helical" evidence="2">
    <location>
        <begin position="7"/>
        <end position="25"/>
    </location>
</feature>
<evidence type="ECO:0000256" key="2">
    <source>
        <dbReference type="SAM" id="Phobius"/>
    </source>
</evidence>
<evidence type="ECO:0000259" key="3">
    <source>
        <dbReference type="Pfam" id="PF07916"/>
    </source>
</evidence>
<name>A0A5I2X9A5_SALET</name>
<dbReference type="Pfam" id="PF07916">
    <property type="entry name" value="TraG_N"/>
    <property type="match status" value="1"/>
</dbReference>
<feature type="domain" description="TraG N-terminal Proteobacteria" evidence="3">
    <location>
        <begin position="8"/>
        <end position="478"/>
    </location>
</feature>
<feature type="region of interest" description="Disordered" evidence="1">
    <location>
        <begin position="486"/>
        <end position="509"/>
    </location>
</feature>
<proteinExistence type="predicted"/>
<dbReference type="AlphaFoldDB" id="A0A5I2X9A5"/>
<gene>
    <name evidence="4" type="ORF">G3V02_000981</name>
</gene>
<organism evidence="4">
    <name type="scientific">Salmonella enterica subsp. enterica serovar Ank</name>
    <dbReference type="NCBI Taxonomy" id="1173578"/>
    <lineage>
        <taxon>Bacteria</taxon>
        <taxon>Pseudomonadati</taxon>
        <taxon>Pseudomonadota</taxon>
        <taxon>Gammaproteobacteria</taxon>
        <taxon>Enterobacterales</taxon>
        <taxon>Enterobacteriaceae</taxon>
        <taxon>Salmonella</taxon>
    </lineage>
</organism>
<keyword evidence="2" id="KW-1133">Transmembrane helix</keyword>
<keyword evidence="2" id="KW-0472">Membrane</keyword>